<dbReference type="Gene3D" id="3.30.70.100">
    <property type="match status" value="1"/>
</dbReference>
<gene>
    <name evidence="1" type="ORF">Hypma_007427</name>
</gene>
<dbReference type="SUPFAM" id="SSF54909">
    <property type="entry name" value="Dimeric alpha+beta barrel"/>
    <property type="match status" value="1"/>
</dbReference>
<dbReference type="InterPro" id="IPR011008">
    <property type="entry name" value="Dimeric_a/b-barrel"/>
</dbReference>
<comment type="caution">
    <text evidence="1">The sequence shown here is derived from an EMBL/GenBank/DDBJ whole genome shotgun (WGS) entry which is preliminary data.</text>
</comment>
<evidence type="ECO:0000313" key="2">
    <source>
        <dbReference type="Proteomes" id="UP000076154"/>
    </source>
</evidence>
<dbReference type="OrthoDB" id="2851338at2759"/>
<dbReference type="AlphaFoldDB" id="A0A369K2H5"/>
<accession>A0A369K2H5</accession>
<keyword evidence="2" id="KW-1185">Reference proteome</keyword>
<reference evidence="1" key="1">
    <citation type="submission" date="2018-04" db="EMBL/GenBank/DDBJ databases">
        <title>Whole genome sequencing of Hypsizygus marmoreus.</title>
        <authorList>
            <person name="Choi I.-G."/>
            <person name="Min B."/>
            <person name="Kim J.-G."/>
            <person name="Kim S."/>
            <person name="Oh Y.-L."/>
            <person name="Kong W.-S."/>
            <person name="Park H."/>
            <person name="Jeong J."/>
            <person name="Song E.-S."/>
        </authorList>
    </citation>
    <scope>NUCLEOTIDE SEQUENCE [LARGE SCALE GENOMIC DNA]</scope>
    <source>
        <strain evidence="1">51987-8</strain>
    </source>
</reference>
<protein>
    <recommendedName>
        <fullName evidence="3">ABM domain-containing protein</fullName>
    </recommendedName>
</protein>
<dbReference type="Proteomes" id="UP000076154">
    <property type="component" value="Unassembled WGS sequence"/>
</dbReference>
<evidence type="ECO:0000313" key="1">
    <source>
        <dbReference type="EMBL" id="RDB25096.1"/>
    </source>
</evidence>
<dbReference type="EMBL" id="LUEZ02000041">
    <property type="protein sequence ID" value="RDB25096.1"/>
    <property type="molecule type" value="Genomic_DNA"/>
</dbReference>
<dbReference type="InParanoid" id="A0A369K2H5"/>
<sequence length="103" mass="11803">MTPSSSSEKSFNDWYEDEHIPLLSGVPGWLDSGRYRLTISTTSHAPSYVALHRWTDLAAFDTAEYKTATNTAWRTTVMEKVVKKERFLLQYKGELCNILDTLL</sequence>
<proteinExistence type="predicted"/>
<dbReference type="STRING" id="39966.A0A369K2H5"/>
<organism evidence="1 2">
    <name type="scientific">Hypsizygus marmoreus</name>
    <name type="common">White beech mushroom</name>
    <name type="synonym">Agaricus marmoreus</name>
    <dbReference type="NCBI Taxonomy" id="39966"/>
    <lineage>
        <taxon>Eukaryota</taxon>
        <taxon>Fungi</taxon>
        <taxon>Dikarya</taxon>
        <taxon>Basidiomycota</taxon>
        <taxon>Agaricomycotina</taxon>
        <taxon>Agaricomycetes</taxon>
        <taxon>Agaricomycetidae</taxon>
        <taxon>Agaricales</taxon>
        <taxon>Tricholomatineae</taxon>
        <taxon>Lyophyllaceae</taxon>
        <taxon>Hypsizygus</taxon>
    </lineage>
</organism>
<name>A0A369K2H5_HYPMA</name>
<evidence type="ECO:0008006" key="3">
    <source>
        <dbReference type="Google" id="ProtNLM"/>
    </source>
</evidence>